<keyword evidence="1" id="KW-0472">Membrane</keyword>
<dbReference type="PANTHER" id="PTHR34473:SF2">
    <property type="entry name" value="UPF0699 TRANSMEMBRANE PROTEIN YDBT"/>
    <property type="match status" value="1"/>
</dbReference>
<keyword evidence="4" id="KW-1185">Reference proteome</keyword>
<feature type="transmembrane region" description="Helical" evidence="1">
    <location>
        <begin position="47"/>
        <end position="68"/>
    </location>
</feature>
<evidence type="ECO:0000256" key="1">
    <source>
        <dbReference type="SAM" id="Phobius"/>
    </source>
</evidence>
<proteinExistence type="predicted"/>
<feature type="domain" description="YdbS-like PH" evidence="2">
    <location>
        <begin position="73"/>
        <end position="149"/>
    </location>
</feature>
<reference evidence="3" key="1">
    <citation type="submission" date="2018-12" db="EMBL/GenBank/DDBJ databases">
        <authorList>
            <person name="Sun L."/>
            <person name="Chen Z."/>
        </authorList>
    </citation>
    <scope>NUCLEOTIDE SEQUENCE [LARGE SCALE GENOMIC DNA]</scope>
    <source>
        <strain evidence="3">3-2-2</strain>
    </source>
</reference>
<accession>A0A429XZ18</accession>
<evidence type="ECO:0000313" key="4">
    <source>
        <dbReference type="Proteomes" id="UP000287156"/>
    </source>
</evidence>
<sequence>MEIRPPSRRISQRGLKVWRITGALNSLALWLVVAIAGGLTYFFDWPIWITVSGAGLVFIITILSIFIIPSIRWKRWRYEVTEHELELQYGVFFIHRTLVPMVRVQHVDTSQGPILKKYDLATVSISTAATVHEIPAVDIHEAEELRRSISALARVAEDDV</sequence>
<keyword evidence="1" id="KW-1133">Transmembrane helix</keyword>
<keyword evidence="1" id="KW-0812">Transmembrane</keyword>
<evidence type="ECO:0000259" key="2">
    <source>
        <dbReference type="Pfam" id="PF03703"/>
    </source>
</evidence>
<feature type="transmembrane region" description="Helical" evidence="1">
    <location>
        <begin position="20"/>
        <end position="41"/>
    </location>
</feature>
<name>A0A429XZ18_9BACI</name>
<dbReference type="PANTHER" id="PTHR34473">
    <property type="entry name" value="UPF0699 TRANSMEMBRANE PROTEIN YDBS"/>
    <property type="match status" value="1"/>
</dbReference>
<protein>
    <recommendedName>
        <fullName evidence="2">YdbS-like PH domain-containing protein</fullName>
    </recommendedName>
</protein>
<comment type="caution">
    <text evidence="3">The sequence shown here is derived from an EMBL/GenBank/DDBJ whole genome shotgun (WGS) entry which is preliminary data.</text>
</comment>
<dbReference type="AlphaFoldDB" id="A0A429XZ18"/>
<dbReference type="EMBL" id="QYTV02000004">
    <property type="protein sequence ID" value="RST74051.1"/>
    <property type="molecule type" value="Genomic_DNA"/>
</dbReference>
<dbReference type="OrthoDB" id="1750577at2"/>
<evidence type="ECO:0000313" key="3">
    <source>
        <dbReference type="EMBL" id="RST74051.1"/>
    </source>
</evidence>
<dbReference type="Pfam" id="PF03703">
    <property type="entry name" value="bPH_2"/>
    <property type="match status" value="1"/>
</dbReference>
<dbReference type="InterPro" id="IPR005182">
    <property type="entry name" value="YdbS-like_PH"/>
</dbReference>
<dbReference type="Proteomes" id="UP000287156">
    <property type="component" value="Unassembled WGS sequence"/>
</dbReference>
<organism evidence="3 4">
    <name type="scientific">Siminovitchia acidinfaciens</name>
    <dbReference type="NCBI Taxonomy" id="2321395"/>
    <lineage>
        <taxon>Bacteria</taxon>
        <taxon>Bacillati</taxon>
        <taxon>Bacillota</taxon>
        <taxon>Bacilli</taxon>
        <taxon>Bacillales</taxon>
        <taxon>Bacillaceae</taxon>
        <taxon>Siminovitchia</taxon>
    </lineage>
</organism>
<gene>
    <name evidence="3" type="ORF">D4T97_010205</name>
</gene>
<dbReference type="RefSeq" id="WP_126050330.1">
    <property type="nucleotide sequence ID" value="NZ_QYTV02000004.1"/>
</dbReference>